<dbReference type="Proteomes" id="UP001197378">
    <property type="component" value="Unassembled WGS sequence"/>
</dbReference>
<dbReference type="Pfam" id="PF03050">
    <property type="entry name" value="DDE_Tnp_IS66"/>
    <property type="match status" value="1"/>
</dbReference>
<feature type="domain" description="Transposase IS66 central" evidence="1">
    <location>
        <begin position="6"/>
        <end position="31"/>
    </location>
</feature>
<sequence>MTTHIIIVYLREGHLSIDNNSVERAIRGVAI</sequence>
<accession>A0AAE2YR87</accession>
<feature type="non-terminal residue" evidence="2">
    <location>
        <position position="31"/>
    </location>
</feature>
<organism evidence="2 3">
    <name type="scientific">Igneacidithiobacillus copahuensis</name>
    <dbReference type="NCBI Taxonomy" id="2724909"/>
    <lineage>
        <taxon>Bacteria</taxon>
        <taxon>Pseudomonadati</taxon>
        <taxon>Pseudomonadota</taxon>
        <taxon>Acidithiobacillia</taxon>
        <taxon>Acidithiobacillales</taxon>
        <taxon>Acidithiobacillaceae</taxon>
        <taxon>Igneacidithiobacillus</taxon>
    </lineage>
</organism>
<evidence type="ECO:0000313" key="3">
    <source>
        <dbReference type="Proteomes" id="UP001197378"/>
    </source>
</evidence>
<reference evidence="2" key="1">
    <citation type="journal article" date="2021" name="ISME J.">
        <title>Genomic evolution of the class Acidithiobacillia: deep-branching Proteobacteria living in extreme acidic conditions.</title>
        <authorList>
            <person name="Moya-Beltran A."/>
            <person name="Beard S."/>
            <person name="Rojas-Villalobos C."/>
            <person name="Issotta F."/>
            <person name="Gallardo Y."/>
            <person name="Ulloa R."/>
            <person name="Giaveno A."/>
            <person name="Degli Esposti M."/>
            <person name="Johnson D.B."/>
            <person name="Quatrini R."/>
        </authorList>
    </citation>
    <scope>NUCLEOTIDE SEQUENCE</scope>
    <source>
        <strain evidence="2">VAN18-1</strain>
    </source>
</reference>
<dbReference type="EMBL" id="JAAXYO010000159">
    <property type="protein sequence ID" value="MBU2788740.1"/>
    <property type="molecule type" value="Genomic_DNA"/>
</dbReference>
<protein>
    <submittedName>
        <fullName evidence="2">Transposase</fullName>
    </submittedName>
</protein>
<evidence type="ECO:0000313" key="2">
    <source>
        <dbReference type="EMBL" id="MBU2788740.1"/>
    </source>
</evidence>
<gene>
    <name evidence="2" type="ORF">HFQ13_11110</name>
</gene>
<proteinExistence type="predicted"/>
<name>A0AAE2YR87_9PROT</name>
<keyword evidence="3" id="KW-1185">Reference proteome</keyword>
<dbReference type="AlphaFoldDB" id="A0AAE2YR87"/>
<dbReference type="InterPro" id="IPR004291">
    <property type="entry name" value="Transposase_IS66_central"/>
</dbReference>
<comment type="caution">
    <text evidence="2">The sequence shown here is derived from an EMBL/GenBank/DDBJ whole genome shotgun (WGS) entry which is preliminary data.</text>
</comment>
<evidence type="ECO:0000259" key="1">
    <source>
        <dbReference type="Pfam" id="PF03050"/>
    </source>
</evidence>